<accession>A0A8W8NKV3</accession>
<dbReference type="EnsemblMetazoa" id="G6648.2">
    <property type="protein sequence ID" value="G6648.2:cds"/>
    <property type="gene ID" value="G6648"/>
</dbReference>
<dbReference type="KEGG" id="crg:105331085"/>
<dbReference type="OMA" id="IFNDKRR"/>
<dbReference type="PROSITE" id="PS50222">
    <property type="entry name" value="EF_HAND_2"/>
    <property type="match status" value="4"/>
</dbReference>
<dbReference type="AlphaFoldDB" id="A0A8W8NKV3"/>
<dbReference type="InterPro" id="IPR011992">
    <property type="entry name" value="EF-hand-dom_pair"/>
</dbReference>
<feature type="domain" description="EF-hand" evidence="3">
    <location>
        <begin position="92"/>
        <end position="127"/>
    </location>
</feature>
<evidence type="ECO:0000313" key="5">
    <source>
        <dbReference type="Proteomes" id="UP000005408"/>
    </source>
</evidence>
<dbReference type="GO" id="GO:0016460">
    <property type="term" value="C:myosin II complex"/>
    <property type="evidence" value="ECO:0007669"/>
    <property type="project" value="TreeGrafter"/>
</dbReference>
<name>A0A8W8NKV3_MAGGI</name>
<dbReference type="InterPro" id="IPR018247">
    <property type="entry name" value="EF_Hand_1_Ca_BS"/>
</dbReference>
<feature type="domain" description="EF-hand" evidence="3">
    <location>
        <begin position="19"/>
        <end position="54"/>
    </location>
</feature>
<organism evidence="4 5">
    <name type="scientific">Magallana gigas</name>
    <name type="common">Pacific oyster</name>
    <name type="synonym">Crassostrea gigas</name>
    <dbReference type="NCBI Taxonomy" id="29159"/>
    <lineage>
        <taxon>Eukaryota</taxon>
        <taxon>Metazoa</taxon>
        <taxon>Spiralia</taxon>
        <taxon>Lophotrochozoa</taxon>
        <taxon>Mollusca</taxon>
        <taxon>Bivalvia</taxon>
        <taxon>Autobranchia</taxon>
        <taxon>Pteriomorphia</taxon>
        <taxon>Ostreida</taxon>
        <taxon>Ostreoidea</taxon>
        <taxon>Ostreidae</taxon>
        <taxon>Magallana</taxon>
    </lineage>
</organism>
<dbReference type="PANTHER" id="PTHR23048">
    <property type="entry name" value="MYOSIN LIGHT CHAIN 1, 3"/>
    <property type="match status" value="1"/>
</dbReference>
<dbReference type="SMART" id="SM00054">
    <property type="entry name" value="EFh"/>
    <property type="match status" value="4"/>
</dbReference>
<dbReference type="InterPro" id="IPR050230">
    <property type="entry name" value="CALM/Myosin/TropC-like"/>
</dbReference>
<evidence type="ECO:0000259" key="3">
    <source>
        <dbReference type="PROSITE" id="PS50222"/>
    </source>
</evidence>
<feature type="domain" description="EF-hand" evidence="3">
    <location>
        <begin position="55"/>
        <end position="90"/>
    </location>
</feature>
<keyword evidence="5" id="KW-1185">Reference proteome</keyword>
<dbReference type="PROSITE" id="PS00018">
    <property type="entry name" value="EF_HAND_1"/>
    <property type="match status" value="3"/>
</dbReference>
<dbReference type="RefSeq" id="XP_011431427.1">
    <property type="nucleotide sequence ID" value="XM_011433125.4"/>
</dbReference>
<keyword evidence="2" id="KW-0106">Calcium</keyword>
<dbReference type="Proteomes" id="UP000005408">
    <property type="component" value="Unassembled WGS sequence"/>
</dbReference>
<feature type="domain" description="EF-hand" evidence="3">
    <location>
        <begin position="130"/>
        <end position="164"/>
    </location>
</feature>
<dbReference type="InterPro" id="IPR002048">
    <property type="entry name" value="EF_hand_dom"/>
</dbReference>
<keyword evidence="1" id="KW-0677">Repeat</keyword>
<proteinExistence type="predicted"/>
<dbReference type="CDD" id="cd00051">
    <property type="entry name" value="EFh"/>
    <property type="match status" value="1"/>
</dbReference>
<dbReference type="SUPFAM" id="SSF47473">
    <property type="entry name" value="EF-hand"/>
    <property type="match status" value="1"/>
</dbReference>
<dbReference type="GO" id="GO:0005509">
    <property type="term" value="F:calcium ion binding"/>
    <property type="evidence" value="ECO:0007669"/>
    <property type="project" value="InterPro"/>
</dbReference>
<evidence type="ECO:0000256" key="2">
    <source>
        <dbReference type="ARBA" id="ARBA00022837"/>
    </source>
</evidence>
<dbReference type="PANTHER" id="PTHR23048:SF59">
    <property type="entry name" value="EF-HAND SUPERFAMILY PROTEIN"/>
    <property type="match status" value="1"/>
</dbReference>
<dbReference type="OrthoDB" id="343296at2759"/>
<dbReference type="EnsemblMetazoa" id="G6648.4">
    <property type="protein sequence ID" value="G6648.4:cds"/>
    <property type="gene ID" value="G6648"/>
</dbReference>
<protein>
    <recommendedName>
        <fullName evidence="3">EF-hand domain-containing protein</fullName>
    </recommendedName>
</protein>
<dbReference type="Pfam" id="PF13499">
    <property type="entry name" value="EF-hand_7"/>
    <property type="match status" value="2"/>
</dbReference>
<evidence type="ECO:0000256" key="1">
    <source>
        <dbReference type="ARBA" id="ARBA00022737"/>
    </source>
</evidence>
<evidence type="ECO:0000313" key="4">
    <source>
        <dbReference type="EnsemblMetazoa" id="G6648.2:cds"/>
    </source>
</evidence>
<dbReference type="FunFam" id="1.10.238.10:FF:000527">
    <property type="entry name" value="Calmodulin-3"/>
    <property type="match status" value="1"/>
</dbReference>
<dbReference type="Gene3D" id="1.10.238.10">
    <property type="entry name" value="EF-hand"/>
    <property type="match status" value="2"/>
</dbReference>
<reference evidence="4" key="1">
    <citation type="submission" date="2022-08" db="UniProtKB">
        <authorList>
            <consortium name="EnsemblMetazoa"/>
        </authorList>
    </citation>
    <scope>IDENTIFICATION</scope>
    <source>
        <strain evidence="4">05x7-T-G4-1.051#20</strain>
    </source>
</reference>
<dbReference type="EnsemblMetazoa" id="G6648.5">
    <property type="protein sequence ID" value="G6648.5:cds"/>
    <property type="gene ID" value="G6648"/>
</dbReference>
<sequence>MAEKKAKKKNGPRLELTKEMKADLREAFDVFDADGSGTIDASELKIALRALGFEPKKDEMKRLVAEIDTDGSGILDFDDFLTLMTKKMTEKDETEDLQKAFWLFDEDGTGKISRANLDRVAIELGYDPDKMQDELQEMIDGADRDGDGEVNEHEFLRMMKKTYQ</sequence>
<dbReference type="EnsemblMetazoa" id="G6648.1">
    <property type="protein sequence ID" value="G6648.1:cds"/>
    <property type="gene ID" value="G6648"/>
</dbReference>
<dbReference type="GeneID" id="105331085"/>